<protein>
    <submittedName>
        <fullName evidence="1">Uncharacterized protein</fullName>
    </submittedName>
</protein>
<dbReference type="RefSeq" id="WP_189066080.1">
    <property type="nucleotide sequence ID" value="NZ_BMQM01000027.1"/>
</dbReference>
<gene>
    <name evidence="1" type="ORF">GCM10008959_32960</name>
</gene>
<evidence type="ECO:0000313" key="2">
    <source>
        <dbReference type="Proteomes" id="UP000634308"/>
    </source>
</evidence>
<organism evidence="1 2">
    <name type="scientific">Deinococcus seoulensis</name>
    <dbReference type="NCBI Taxonomy" id="1837379"/>
    <lineage>
        <taxon>Bacteria</taxon>
        <taxon>Thermotogati</taxon>
        <taxon>Deinococcota</taxon>
        <taxon>Deinococci</taxon>
        <taxon>Deinococcales</taxon>
        <taxon>Deinococcaceae</taxon>
        <taxon>Deinococcus</taxon>
    </lineage>
</organism>
<evidence type="ECO:0000313" key="1">
    <source>
        <dbReference type="EMBL" id="GGR68280.1"/>
    </source>
</evidence>
<proteinExistence type="predicted"/>
<accession>A0ABQ2RUT9</accession>
<dbReference type="Proteomes" id="UP000634308">
    <property type="component" value="Unassembled WGS sequence"/>
</dbReference>
<name>A0ABQ2RUT9_9DEIO</name>
<comment type="caution">
    <text evidence="1">The sequence shown here is derived from an EMBL/GenBank/DDBJ whole genome shotgun (WGS) entry which is preliminary data.</text>
</comment>
<dbReference type="EMBL" id="BMQM01000027">
    <property type="protein sequence ID" value="GGR68280.1"/>
    <property type="molecule type" value="Genomic_DNA"/>
</dbReference>
<reference evidence="2" key="1">
    <citation type="journal article" date="2019" name="Int. J. Syst. Evol. Microbiol.">
        <title>The Global Catalogue of Microorganisms (GCM) 10K type strain sequencing project: providing services to taxonomists for standard genome sequencing and annotation.</title>
        <authorList>
            <consortium name="The Broad Institute Genomics Platform"/>
            <consortium name="The Broad Institute Genome Sequencing Center for Infectious Disease"/>
            <person name="Wu L."/>
            <person name="Ma J."/>
        </authorList>
    </citation>
    <scope>NUCLEOTIDE SEQUENCE [LARGE SCALE GENOMIC DNA]</scope>
    <source>
        <strain evidence="2">JCM 31404</strain>
    </source>
</reference>
<sequence length="737" mass="80443">MPFIIQRRGGGHSGEVVFTARTPPSVRGSVTLTARRPVPISGEATFSASIPTPDASSSRDIEYLTDLTGLPAQVLTAEYRHTGQHEELTVTVDGLHPLATPTAQIRLQARNGTGVRLGELPTRVFRAATQEPQLNTGEEQTTFVFRNSFDGLLRGVRLPELIPWKLNPSPDLCAGRRQQQNVSELVRGILQAHVDGAFRLDDDPLRSSVWVEGRTDYSTLGKTPQQVWDDTYGLLGMVLWVAPLDTGIRLVGTWPQPVADGSGPVISADWRLTDLPQRQWYQTPRRLTLRGAEHATDLTPDLLLDLIGPDPARVELERELYPNAEWFEAPESSGTSTVQRGYRKLGGQLVAQVEVTTGDVSVQETVDGEPRMRLLYGVATGYKRTETTYDPNCQGRPVSQRTETRGWGYDLQTVLGSYSVPGPGLNITLRTGDLVAEETTLTTYTYSPQGHQTGETTTTRRLASMEQAGAEGDLADRGPLTGREYVTQTITQTWAPMGAGRWRYSSGVSGQTLVPVYDAESREAVRTVALARSTPDAPRVTDQAPPSYDCRPYCEVIRELLDPTGMVLNAGDAGLAEEREVSVPMLRPADLTQVAGRVLAADWHREIRTFSVPFPLGYHPGSWLADGRVQSLTIRINAPDDVVSEVTCARLDSTLMGPGSAAVEPLRADPNAGRALMLAGAPGGARVRLVTGWDPGVSEAITEDALVVFRSGYPPRSGDEIDWQLIRGQREATNARR</sequence>
<keyword evidence="2" id="KW-1185">Reference proteome</keyword>